<evidence type="ECO:0000313" key="4">
    <source>
        <dbReference type="Proteomes" id="UP000241808"/>
    </source>
</evidence>
<dbReference type="Pfam" id="PF00534">
    <property type="entry name" value="Glycos_transf_1"/>
    <property type="match status" value="1"/>
</dbReference>
<evidence type="ECO:0000259" key="2">
    <source>
        <dbReference type="Pfam" id="PF00534"/>
    </source>
</evidence>
<feature type="domain" description="Glycosyl transferase family 1" evidence="2">
    <location>
        <begin position="244"/>
        <end position="389"/>
    </location>
</feature>
<reference evidence="3 4" key="1">
    <citation type="submission" date="2018-04" db="EMBL/GenBank/DDBJ databases">
        <title>Genomic Encyclopedia of Archaeal and Bacterial Type Strains, Phase II (KMG-II): from individual species to whole genera.</title>
        <authorList>
            <person name="Goeker M."/>
        </authorList>
    </citation>
    <scope>NUCLEOTIDE SEQUENCE [LARGE SCALE GENOMIC DNA]</scope>
    <source>
        <strain evidence="3 4">DSM 25521</strain>
    </source>
</reference>
<organism evidence="3 4">
    <name type="scientific">Phreatobacter oligotrophus</name>
    <dbReference type="NCBI Taxonomy" id="1122261"/>
    <lineage>
        <taxon>Bacteria</taxon>
        <taxon>Pseudomonadati</taxon>
        <taxon>Pseudomonadota</taxon>
        <taxon>Alphaproteobacteria</taxon>
        <taxon>Hyphomicrobiales</taxon>
        <taxon>Phreatobacteraceae</taxon>
        <taxon>Phreatobacter</taxon>
    </lineage>
</organism>
<dbReference type="InterPro" id="IPR001296">
    <property type="entry name" value="Glyco_trans_1"/>
</dbReference>
<proteinExistence type="predicted"/>
<evidence type="ECO:0000256" key="1">
    <source>
        <dbReference type="ARBA" id="ARBA00022679"/>
    </source>
</evidence>
<keyword evidence="1 3" id="KW-0808">Transferase</keyword>
<sequence>MNIAYDVTHLVARSGIATPTGIDRVDASLAAALAARDDVTLVGTQYGFRKPFCFEGRKVGELATDHLKRWGESGNLPDDAETAVIRFLNQPAVDFAGSPVITGQRMRTGEHRPIRSLLAHIRHASPLSIPEGAIYLNIAQYLLEIPLFTRWLRHRPDIKSAFFIHDLIPLDYPEYFRRERQYRFPRIIGSAMSRAKVIITSSCTTAERINRYLVETGFPHVPIISEPIPPSPLFSARDDRRISDIPYVVAIGTIEPRKNYLGLINLWRQLVRSGRPVPKLVIIGRGGWENEGVMSVLHRSPALRGHVIAVSGLSDAACRRLLLGARALLNASFAEGYGIPVAEALAAGVPALVSDIPVYREISQGHAMYLSPMDGPAWAEAITTLTETHEAQRLSSIARSYIAPTWGDYCDRLVTALARI</sequence>
<keyword evidence="4" id="KW-1185">Reference proteome</keyword>
<evidence type="ECO:0000313" key="3">
    <source>
        <dbReference type="EMBL" id="PTM48450.1"/>
    </source>
</evidence>
<comment type="caution">
    <text evidence="3">The sequence shown here is derived from an EMBL/GenBank/DDBJ whole genome shotgun (WGS) entry which is preliminary data.</text>
</comment>
<accession>A0A2T4YWK2</accession>
<dbReference type="AlphaFoldDB" id="A0A2T4YWK2"/>
<dbReference type="RefSeq" id="WP_108179641.1">
    <property type="nucleotide sequence ID" value="NZ_PZZL01000025.1"/>
</dbReference>
<dbReference type="Proteomes" id="UP000241808">
    <property type="component" value="Unassembled WGS sequence"/>
</dbReference>
<dbReference type="Gene3D" id="3.40.50.2000">
    <property type="entry name" value="Glycogen Phosphorylase B"/>
    <property type="match status" value="1"/>
</dbReference>
<dbReference type="OrthoDB" id="9790710at2"/>
<dbReference type="SUPFAM" id="SSF53756">
    <property type="entry name" value="UDP-Glycosyltransferase/glycogen phosphorylase"/>
    <property type="match status" value="1"/>
</dbReference>
<name>A0A2T4YWK2_9HYPH</name>
<dbReference type="PANTHER" id="PTHR46401:SF2">
    <property type="entry name" value="GLYCOSYLTRANSFERASE WBBK-RELATED"/>
    <property type="match status" value="1"/>
</dbReference>
<dbReference type="GO" id="GO:0016757">
    <property type="term" value="F:glycosyltransferase activity"/>
    <property type="evidence" value="ECO:0007669"/>
    <property type="project" value="InterPro"/>
</dbReference>
<protein>
    <submittedName>
        <fullName evidence="3">Glycosyltransferase involved in cell wall biosynthesis</fullName>
    </submittedName>
</protein>
<gene>
    <name evidence="3" type="ORF">C8P69_12513</name>
</gene>
<dbReference type="EMBL" id="PZZL01000025">
    <property type="protein sequence ID" value="PTM48450.1"/>
    <property type="molecule type" value="Genomic_DNA"/>
</dbReference>
<dbReference type="PANTHER" id="PTHR46401">
    <property type="entry name" value="GLYCOSYLTRANSFERASE WBBK-RELATED"/>
    <property type="match status" value="1"/>
</dbReference>